<comment type="caution">
    <text evidence="1">The sequence shown here is derived from an EMBL/GenBank/DDBJ whole genome shotgun (WGS) entry which is preliminary data.</text>
</comment>
<reference evidence="1" key="1">
    <citation type="submission" date="2020-08" db="EMBL/GenBank/DDBJ databases">
        <title>Genome sequencing and assembly of the red palm weevil Rhynchophorus ferrugineus.</title>
        <authorList>
            <person name="Dias G.B."/>
            <person name="Bergman C.M."/>
            <person name="Manee M."/>
        </authorList>
    </citation>
    <scope>NUCLEOTIDE SEQUENCE</scope>
    <source>
        <strain evidence="1">AA-2017</strain>
        <tissue evidence="1">Whole larva</tissue>
    </source>
</reference>
<organism evidence="1 2">
    <name type="scientific">Rhynchophorus ferrugineus</name>
    <name type="common">Red palm weevil</name>
    <name type="synonym">Curculio ferrugineus</name>
    <dbReference type="NCBI Taxonomy" id="354439"/>
    <lineage>
        <taxon>Eukaryota</taxon>
        <taxon>Metazoa</taxon>
        <taxon>Ecdysozoa</taxon>
        <taxon>Arthropoda</taxon>
        <taxon>Hexapoda</taxon>
        <taxon>Insecta</taxon>
        <taxon>Pterygota</taxon>
        <taxon>Neoptera</taxon>
        <taxon>Endopterygota</taxon>
        <taxon>Coleoptera</taxon>
        <taxon>Polyphaga</taxon>
        <taxon>Cucujiformia</taxon>
        <taxon>Curculionidae</taxon>
        <taxon>Dryophthorinae</taxon>
        <taxon>Rhynchophorus</taxon>
    </lineage>
</organism>
<evidence type="ECO:0000313" key="2">
    <source>
        <dbReference type="Proteomes" id="UP000625711"/>
    </source>
</evidence>
<protein>
    <submittedName>
        <fullName evidence="1">Uncharacterized protein</fullName>
    </submittedName>
</protein>
<dbReference type="Proteomes" id="UP000625711">
    <property type="component" value="Unassembled WGS sequence"/>
</dbReference>
<evidence type="ECO:0000313" key="1">
    <source>
        <dbReference type="EMBL" id="KAF7275876.1"/>
    </source>
</evidence>
<keyword evidence="2" id="KW-1185">Reference proteome</keyword>
<accession>A0A834M8N1</accession>
<proteinExistence type="predicted"/>
<gene>
    <name evidence="1" type="ORF">GWI33_011184</name>
</gene>
<feature type="non-terminal residue" evidence="1">
    <location>
        <position position="39"/>
    </location>
</feature>
<name>A0A834M8N1_RHYFE</name>
<sequence length="39" mass="4389">MDVQLKRTTFNERSSGRGYVSPTMVNNLHTGLGDMNTIF</sequence>
<dbReference type="EMBL" id="JAACXV010008904">
    <property type="protein sequence ID" value="KAF7275876.1"/>
    <property type="molecule type" value="Genomic_DNA"/>
</dbReference>
<dbReference type="AlphaFoldDB" id="A0A834M8N1"/>